<reference evidence="2" key="2">
    <citation type="submission" date="2015-01" db="EMBL/GenBank/DDBJ databases">
        <title>Evolutionary Origins and Diversification of the Mycorrhizal Mutualists.</title>
        <authorList>
            <consortium name="DOE Joint Genome Institute"/>
            <consortium name="Mycorrhizal Genomics Consortium"/>
            <person name="Kohler A."/>
            <person name="Kuo A."/>
            <person name="Nagy L.G."/>
            <person name="Floudas D."/>
            <person name="Copeland A."/>
            <person name="Barry K.W."/>
            <person name="Cichocki N."/>
            <person name="Veneault-Fourrey C."/>
            <person name="LaButti K."/>
            <person name="Lindquist E.A."/>
            <person name="Lipzen A."/>
            <person name="Lundell T."/>
            <person name="Morin E."/>
            <person name="Murat C."/>
            <person name="Riley R."/>
            <person name="Ohm R."/>
            <person name="Sun H."/>
            <person name="Tunlid A."/>
            <person name="Henrissat B."/>
            <person name="Grigoriev I.V."/>
            <person name="Hibbett D.S."/>
            <person name="Martin F."/>
        </authorList>
    </citation>
    <scope>NUCLEOTIDE SEQUENCE [LARGE SCALE GENOMIC DNA]</scope>
    <source>
        <strain evidence="2">LaAM-08-1</strain>
    </source>
</reference>
<evidence type="ECO:0000313" key="2">
    <source>
        <dbReference type="Proteomes" id="UP000054477"/>
    </source>
</evidence>
<sequence length="206" mass="23038">MAQTVLLPRPSPEKLAFATCGDQVGRGGNFRSKTRGSIERGNVTTCIDDSCEGRDSPKVLKATKEPGSPLQMRTLVPTNRLERSVSMLRRNQCTAKEWAIPTILQAPADEIIETRVHFCERFVGFWARTGVILIVESFVHRFRAPLQNRCKSYIRNFLSSQAACKPVLEGQRLASAPTEFFYKCNGNQRSNLNFSKRIETVSAGVT</sequence>
<keyword evidence="2" id="KW-1185">Reference proteome</keyword>
<name>A0A0C9XAS7_9AGAR</name>
<accession>A0A0C9XAS7</accession>
<reference evidence="1 2" key="1">
    <citation type="submission" date="2014-04" db="EMBL/GenBank/DDBJ databases">
        <authorList>
            <consortium name="DOE Joint Genome Institute"/>
            <person name="Kuo A."/>
            <person name="Kohler A."/>
            <person name="Nagy L.G."/>
            <person name="Floudas D."/>
            <person name="Copeland A."/>
            <person name="Barry K.W."/>
            <person name="Cichocki N."/>
            <person name="Veneault-Fourrey C."/>
            <person name="LaButti K."/>
            <person name="Lindquist E.A."/>
            <person name="Lipzen A."/>
            <person name="Lundell T."/>
            <person name="Morin E."/>
            <person name="Murat C."/>
            <person name="Sun H."/>
            <person name="Tunlid A."/>
            <person name="Henrissat B."/>
            <person name="Grigoriev I.V."/>
            <person name="Hibbett D.S."/>
            <person name="Martin F."/>
            <person name="Nordberg H.P."/>
            <person name="Cantor M.N."/>
            <person name="Hua S.X."/>
        </authorList>
    </citation>
    <scope>NUCLEOTIDE SEQUENCE [LARGE SCALE GENOMIC DNA]</scope>
    <source>
        <strain evidence="1 2">LaAM-08-1</strain>
    </source>
</reference>
<dbReference type="Proteomes" id="UP000054477">
    <property type="component" value="Unassembled WGS sequence"/>
</dbReference>
<proteinExistence type="predicted"/>
<dbReference type="HOGENOM" id="CLU_1332104_0_0_1"/>
<dbReference type="AlphaFoldDB" id="A0A0C9XAS7"/>
<gene>
    <name evidence="1" type="ORF">K443DRAFT_125078</name>
</gene>
<protein>
    <submittedName>
        <fullName evidence="1">Uncharacterized protein</fullName>
    </submittedName>
</protein>
<organism evidence="1 2">
    <name type="scientific">Laccaria amethystina LaAM-08-1</name>
    <dbReference type="NCBI Taxonomy" id="1095629"/>
    <lineage>
        <taxon>Eukaryota</taxon>
        <taxon>Fungi</taxon>
        <taxon>Dikarya</taxon>
        <taxon>Basidiomycota</taxon>
        <taxon>Agaricomycotina</taxon>
        <taxon>Agaricomycetes</taxon>
        <taxon>Agaricomycetidae</taxon>
        <taxon>Agaricales</taxon>
        <taxon>Agaricineae</taxon>
        <taxon>Hydnangiaceae</taxon>
        <taxon>Laccaria</taxon>
    </lineage>
</organism>
<evidence type="ECO:0000313" key="1">
    <source>
        <dbReference type="EMBL" id="KIJ94836.1"/>
    </source>
</evidence>
<dbReference type="EMBL" id="KN838777">
    <property type="protein sequence ID" value="KIJ94836.1"/>
    <property type="molecule type" value="Genomic_DNA"/>
</dbReference>